<accession>A0A0F9R5R7</accession>
<evidence type="ECO:0000313" key="2">
    <source>
        <dbReference type="EMBL" id="KKN44632.1"/>
    </source>
</evidence>
<comment type="caution">
    <text evidence="2">The sequence shown here is derived from an EMBL/GenBank/DDBJ whole genome shotgun (WGS) entry which is preliminary data.</text>
</comment>
<reference evidence="2" key="1">
    <citation type="journal article" date="2015" name="Nature">
        <title>Complex archaea that bridge the gap between prokaryotes and eukaryotes.</title>
        <authorList>
            <person name="Spang A."/>
            <person name="Saw J.H."/>
            <person name="Jorgensen S.L."/>
            <person name="Zaremba-Niedzwiedzka K."/>
            <person name="Martijn J."/>
            <person name="Lind A.E."/>
            <person name="van Eijk R."/>
            <person name="Schleper C."/>
            <person name="Guy L."/>
            <person name="Ettema T.J."/>
        </authorList>
    </citation>
    <scope>NUCLEOTIDE SEQUENCE</scope>
</reference>
<dbReference type="InterPro" id="IPR001279">
    <property type="entry name" value="Metallo-B-lactamas"/>
</dbReference>
<dbReference type="Gene3D" id="3.60.15.10">
    <property type="entry name" value="Ribonuclease Z/Hydroxyacylglutathione hydrolase-like"/>
    <property type="match status" value="1"/>
</dbReference>
<dbReference type="AlphaFoldDB" id="A0A0F9R5R7"/>
<gene>
    <name evidence="2" type="ORF">LCGC14_0691080</name>
</gene>
<name>A0A0F9R5R7_9ZZZZ</name>
<dbReference type="InterPro" id="IPR036866">
    <property type="entry name" value="RibonucZ/Hydroxyglut_hydro"/>
</dbReference>
<dbReference type="EMBL" id="LAZR01001439">
    <property type="protein sequence ID" value="KKN44632.1"/>
    <property type="molecule type" value="Genomic_DNA"/>
</dbReference>
<proteinExistence type="predicted"/>
<dbReference type="PANTHER" id="PTHR42951">
    <property type="entry name" value="METALLO-BETA-LACTAMASE DOMAIN-CONTAINING"/>
    <property type="match status" value="1"/>
</dbReference>
<feature type="domain" description="Metallo-beta-lactamase" evidence="1">
    <location>
        <begin position="12"/>
        <end position="199"/>
    </location>
</feature>
<dbReference type="Pfam" id="PF00753">
    <property type="entry name" value="Lactamase_B"/>
    <property type="match status" value="1"/>
</dbReference>
<dbReference type="SUPFAM" id="SSF56281">
    <property type="entry name" value="Metallo-hydrolase/oxidoreductase"/>
    <property type="match status" value="1"/>
</dbReference>
<dbReference type="PANTHER" id="PTHR42951:SF4">
    <property type="entry name" value="ACYL-COENZYME A THIOESTERASE MBLAC2"/>
    <property type="match status" value="1"/>
</dbReference>
<dbReference type="InterPro" id="IPR050855">
    <property type="entry name" value="NDM-1-like"/>
</dbReference>
<protein>
    <recommendedName>
        <fullName evidence="1">Metallo-beta-lactamase domain-containing protein</fullName>
    </recommendedName>
</protein>
<evidence type="ECO:0000259" key="1">
    <source>
        <dbReference type="SMART" id="SM00849"/>
    </source>
</evidence>
<organism evidence="2">
    <name type="scientific">marine sediment metagenome</name>
    <dbReference type="NCBI Taxonomy" id="412755"/>
    <lineage>
        <taxon>unclassified sequences</taxon>
        <taxon>metagenomes</taxon>
        <taxon>ecological metagenomes</taxon>
    </lineage>
</organism>
<sequence>MIFGDNGGRFPHCHTLLLIESEEITLFDPQCGRDHLERKLNNVGKSWKNIKNIVNTHFHADHTASNGFIKNKNPNVQILIHRDDAKGIESTEEYFRRYGLNGKAKTHYKSIFKYIGYRQTIPDRLFEEGDLIPGGFKVIHTPGHTPGHCCFYKSGILIAGDVDLVGRPWVSNTTSNVNDFYKSINKLLNLDFNVFLPGHGRPIFNKTEILSELKIYQKKLINTGKKILDLIDGDLTLEEILNKRDRERDTTIWSQNPFMKLFRRYDTLNYLYYLEQMGKIKKVERNGLNLWEKK</sequence>
<dbReference type="SMART" id="SM00849">
    <property type="entry name" value="Lactamase_B"/>
    <property type="match status" value="1"/>
</dbReference>